<reference evidence="5" key="1">
    <citation type="submission" date="2017-09" db="EMBL/GenBank/DDBJ databases">
        <title>Depth-based differentiation of microbial function through sediment-hosted aquifers and enrichment of novel symbionts in the deep terrestrial subsurface.</title>
        <authorList>
            <person name="Probst A.J."/>
            <person name="Ladd B."/>
            <person name="Jarett J.K."/>
            <person name="Geller-Mcgrath D.E."/>
            <person name="Sieber C.M.K."/>
            <person name="Emerson J.B."/>
            <person name="Anantharaman K."/>
            <person name="Thomas B.C."/>
            <person name="Malmstrom R."/>
            <person name="Stieglmeier M."/>
            <person name="Klingl A."/>
            <person name="Woyke T."/>
            <person name="Ryan C.M."/>
            <person name="Banfield J.F."/>
        </authorList>
    </citation>
    <scope>NUCLEOTIDE SEQUENCE [LARGE SCALE GENOMIC DNA]</scope>
</reference>
<dbReference type="InterPro" id="IPR011006">
    <property type="entry name" value="CheY-like_superfamily"/>
</dbReference>
<accession>A0A2M8KDN7</accession>
<dbReference type="InterPro" id="IPR050595">
    <property type="entry name" value="Bact_response_regulator"/>
</dbReference>
<dbReference type="SMART" id="SM00448">
    <property type="entry name" value="REC"/>
    <property type="match status" value="1"/>
</dbReference>
<evidence type="ECO:0000256" key="2">
    <source>
        <dbReference type="PROSITE-ProRule" id="PRU00169"/>
    </source>
</evidence>
<keyword evidence="1 2" id="KW-0597">Phosphoprotein</keyword>
<evidence type="ECO:0000313" key="5">
    <source>
        <dbReference type="Proteomes" id="UP000231450"/>
    </source>
</evidence>
<dbReference type="PROSITE" id="PS50110">
    <property type="entry name" value="RESPONSE_REGULATORY"/>
    <property type="match status" value="1"/>
</dbReference>
<dbReference type="InterPro" id="IPR001789">
    <property type="entry name" value="Sig_transdc_resp-reg_receiver"/>
</dbReference>
<dbReference type="SUPFAM" id="SSF52172">
    <property type="entry name" value="CheY-like"/>
    <property type="match status" value="1"/>
</dbReference>
<proteinExistence type="predicted"/>
<dbReference type="Pfam" id="PF00072">
    <property type="entry name" value="Response_reg"/>
    <property type="match status" value="1"/>
</dbReference>
<dbReference type="PANTHER" id="PTHR44591:SF3">
    <property type="entry name" value="RESPONSE REGULATORY DOMAIN-CONTAINING PROTEIN"/>
    <property type="match status" value="1"/>
</dbReference>
<evidence type="ECO:0000259" key="3">
    <source>
        <dbReference type="PROSITE" id="PS50110"/>
    </source>
</evidence>
<feature type="modified residue" description="4-aspartylphosphate" evidence="2">
    <location>
        <position position="52"/>
    </location>
</feature>
<dbReference type="Gene3D" id="3.40.50.2300">
    <property type="match status" value="1"/>
</dbReference>
<gene>
    <name evidence="4" type="ORF">COU81_03010</name>
</gene>
<dbReference type="GO" id="GO:0000160">
    <property type="term" value="P:phosphorelay signal transduction system"/>
    <property type="evidence" value="ECO:0007669"/>
    <property type="project" value="InterPro"/>
</dbReference>
<dbReference type="CDD" id="cd17574">
    <property type="entry name" value="REC_OmpR"/>
    <property type="match status" value="1"/>
</dbReference>
<comment type="caution">
    <text evidence="4">The sequence shown here is derived from an EMBL/GenBank/DDBJ whole genome shotgun (WGS) entry which is preliminary data.</text>
</comment>
<dbReference type="PANTHER" id="PTHR44591">
    <property type="entry name" value="STRESS RESPONSE REGULATOR PROTEIN 1"/>
    <property type="match status" value="1"/>
</dbReference>
<dbReference type="Proteomes" id="UP000231450">
    <property type="component" value="Unassembled WGS sequence"/>
</dbReference>
<name>A0A2M8KDN7_9BACT</name>
<dbReference type="AlphaFoldDB" id="A0A2M8KDN7"/>
<sequence>MSTILIVEDDPFLSKMYVEKLEAAGFNIEAAMDGEQALNTLNDKSVDLVLLDIVLPKKDGFEILRDIKANPKLNNAKVVMLSNLGQEEDIKKGADLGADGYLVKSHFTPSEVLAKIKTILNKNKI</sequence>
<evidence type="ECO:0000313" key="4">
    <source>
        <dbReference type="EMBL" id="PJE58024.1"/>
    </source>
</evidence>
<protein>
    <submittedName>
        <fullName evidence="4">Response regulator</fullName>
    </submittedName>
</protein>
<evidence type="ECO:0000256" key="1">
    <source>
        <dbReference type="ARBA" id="ARBA00022553"/>
    </source>
</evidence>
<dbReference type="EMBL" id="PFDW01000063">
    <property type="protein sequence ID" value="PJE58024.1"/>
    <property type="molecule type" value="Genomic_DNA"/>
</dbReference>
<organism evidence="4 5">
    <name type="scientific">Candidatus Portnoybacteria bacterium CG10_big_fil_rev_8_21_14_0_10_36_7</name>
    <dbReference type="NCBI Taxonomy" id="1974812"/>
    <lineage>
        <taxon>Bacteria</taxon>
        <taxon>Candidatus Portnoyibacteriota</taxon>
    </lineage>
</organism>
<feature type="domain" description="Response regulatory" evidence="3">
    <location>
        <begin position="3"/>
        <end position="119"/>
    </location>
</feature>